<reference evidence="1 2" key="2">
    <citation type="journal article" date="2022" name="Mar. Drugs">
        <title>Bioassay-Guided Fractionation Leads to the Detection of Cholic Acid Generated by the Rare Thalassomonas sp.</title>
        <authorList>
            <person name="Pheiffer F."/>
            <person name="Schneider Y.K."/>
            <person name="Hansen E.H."/>
            <person name="Andersen J.H."/>
            <person name="Isaksson J."/>
            <person name="Busche T."/>
            <person name="R C."/>
            <person name="Kalinowski J."/>
            <person name="Zyl L.V."/>
            <person name="Trindade M."/>
        </authorList>
    </citation>
    <scope>NUCLEOTIDE SEQUENCE [LARGE SCALE GENOMIC DNA]</scope>
    <source>
        <strain evidence="1 2">A5K-106</strain>
    </source>
</reference>
<keyword evidence="2" id="KW-1185">Reference proteome</keyword>
<dbReference type="RefSeq" id="WP_044833671.1">
    <property type="nucleotide sequence ID" value="NZ_CP059735.1"/>
</dbReference>
<dbReference type="KEGG" id="tact:SG35_018605"/>
<dbReference type="Proteomes" id="UP000032568">
    <property type="component" value="Chromosome"/>
</dbReference>
<reference evidence="1 2" key="1">
    <citation type="journal article" date="2015" name="Genome Announc.">
        <title>Draft Genome Sequences of Marine Isolates of Thalassomonas viridans and Thalassomonas actiniarum.</title>
        <authorList>
            <person name="Olonade I."/>
            <person name="van Zyl L.J."/>
            <person name="Trindade M."/>
        </authorList>
    </citation>
    <scope>NUCLEOTIDE SEQUENCE [LARGE SCALE GENOMIC DNA]</scope>
    <source>
        <strain evidence="1 2">A5K-106</strain>
    </source>
</reference>
<accession>A0AAE9YPT9</accession>
<protein>
    <submittedName>
        <fullName evidence="1">Uncharacterized protein</fullName>
    </submittedName>
</protein>
<name>A0AAE9YPT9_9GAMM</name>
<evidence type="ECO:0000313" key="2">
    <source>
        <dbReference type="Proteomes" id="UP000032568"/>
    </source>
</evidence>
<organism evidence="1 2">
    <name type="scientific">Thalassomonas actiniarum</name>
    <dbReference type="NCBI Taxonomy" id="485447"/>
    <lineage>
        <taxon>Bacteria</taxon>
        <taxon>Pseudomonadati</taxon>
        <taxon>Pseudomonadota</taxon>
        <taxon>Gammaproteobacteria</taxon>
        <taxon>Alteromonadales</taxon>
        <taxon>Colwelliaceae</taxon>
        <taxon>Thalassomonas</taxon>
    </lineage>
</organism>
<proteinExistence type="predicted"/>
<sequence length="132" mass="14359">MLKTLGIINAVGTELTLREKATLEQANPELVFYPDQQLALAGKDGSKESVALPSPNSCGPDFDVLDTFSGISFDNHDGVDRWESKWWEWEPDNSDGADNGHICIDNGFLVLTPNQGAAGSVVRCHCREVPSL</sequence>
<evidence type="ECO:0000313" key="1">
    <source>
        <dbReference type="EMBL" id="WDD97331.1"/>
    </source>
</evidence>
<gene>
    <name evidence="1" type="ORF">SG35_018605</name>
</gene>
<dbReference type="EMBL" id="CP059735">
    <property type="protein sequence ID" value="WDD97331.1"/>
    <property type="molecule type" value="Genomic_DNA"/>
</dbReference>
<dbReference type="AlphaFoldDB" id="A0AAE9YPT9"/>